<dbReference type="CDD" id="cd03136">
    <property type="entry name" value="GATase1_AraC_ArgR_like"/>
    <property type="match status" value="1"/>
</dbReference>
<dbReference type="PANTHER" id="PTHR43130">
    <property type="entry name" value="ARAC-FAMILY TRANSCRIPTIONAL REGULATOR"/>
    <property type="match status" value="1"/>
</dbReference>
<evidence type="ECO:0000256" key="4">
    <source>
        <dbReference type="SAM" id="MobiDB-lite"/>
    </source>
</evidence>
<dbReference type="InterPro" id="IPR029062">
    <property type="entry name" value="Class_I_gatase-like"/>
</dbReference>
<dbReference type="PANTHER" id="PTHR43130:SF3">
    <property type="entry name" value="HTH-TYPE TRANSCRIPTIONAL REGULATOR RV1931C"/>
    <property type="match status" value="1"/>
</dbReference>
<dbReference type="GO" id="GO:0009893">
    <property type="term" value="P:positive regulation of metabolic process"/>
    <property type="evidence" value="ECO:0007669"/>
    <property type="project" value="UniProtKB-ARBA"/>
</dbReference>
<dbReference type="SUPFAM" id="SSF46689">
    <property type="entry name" value="Homeodomain-like"/>
    <property type="match status" value="2"/>
</dbReference>
<organism evidence="6 7">
    <name type="scientific">Pseudomonas mangiferae</name>
    <dbReference type="NCBI Taxonomy" id="2593654"/>
    <lineage>
        <taxon>Bacteria</taxon>
        <taxon>Pseudomonadati</taxon>
        <taxon>Pseudomonadota</taxon>
        <taxon>Gammaproteobacteria</taxon>
        <taxon>Pseudomonadales</taxon>
        <taxon>Pseudomonadaceae</taxon>
        <taxon>Pseudomonas</taxon>
    </lineage>
</organism>
<feature type="region of interest" description="Disordered" evidence="4">
    <location>
        <begin position="1"/>
        <end position="25"/>
    </location>
</feature>
<keyword evidence="7" id="KW-1185">Reference proteome</keyword>
<gene>
    <name evidence="6" type="ORF">FM069_03710</name>
</gene>
<evidence type="ECO:0000256" key="3">
    <source>
        <dbReference type="ARBA" id="ARBA00023163"/>
    </source>
</evidence>
<dbReference type="InterPro" id="IPR020449">
    <property type="entry name" value="Tscrpt_reg_AraC-type_HTH"/>
</dbReference>
<name>A0A553H3L0_9PSED</name>
<evidence type="ECO:0000256" key="1">
    <source>
        <dbReference type="ARBA" id="ARBA00023015"/>
    </source>
</evidence>
<dbReference type="InterPro" id="IPR052158">
    <property type="entry name" value="INH-QAR"/>
</dbReference>
<evidence type="ECO:0000259" key="5">
    <source>
        <dbReference type="PROSITE" id="PS01124"/>
    </source>
</evidence>
<dbReference type="OrthoDB" id="2547276at2"/>
<sequence>MPFSPRANGTAPGAAVDTDTRPATAALERPPRLTLGLVLLDRFTLAAFSGFVDALRLAADIGGGSRQLEITWRVMSADGLPRTSSAGLSLGVTEALTEDLDAFDYVAVCGGNDYLSPLPDVLRTWLRRVAASRTRLLGICTGTFALAEAGVVGARTVCVHWNVLDAFHGRFPKTRAAVDHLFIDEGDLITCAGSTAAIDLALYLVARHCGRDRAQRAVRHMMLQGMRPGELPQAHFYADLGAIKDDRVRQAAHYIEQRIDSLPSLDAVARYVGLGRRQLARAFQQALGVSPMEFTRTLRLEYGSWLLLNGTGSITQVALDCGFADGAHFSREFRARYGLSPREYQRKGSPADAGNDSGEAPPSARPAACEAVPRWG</sequence>
<keyword evidence="3" id="KW-0804">Transcription</keyword>
<feature type="domain" description="HTH araC/xylS-type" evidence="5">
    <location>
        <begin position="249"/>
        <end position="347"/>
    </location>
</feature>
<dbReference type="Gene3D" id="1.10.10.60">
    <property type="entry name" value="Homeodomain-like"/>
    <property type="match status" value="1"/>
</dbReference>
<evidence type="ECO:0000256" key="2">
    <source>
        <dbReference type="ARBA" id="ARBA00023125"/>
    </source>
</evidence>
<proteinExistence type="predicted"/>
<protein>
    <submittedName>
        <fullName evidence="6">GlxA family transcriptional regulator</fullName>
    </submittedName>
</protein>
<dbReference type="SUPFAM" id="SSF52317">
    <property type="entry name" value="Class I glutamine amidotransferase-like"/>
    <property type="match status" value="1"/>
</dbReference>
<dbReference type="Gene3D" id="3.40.50.880">
    <property type="match status" value="1"/>
</dbReference>
<dbReference type="InterPro" id="IPR009057">
    <property type="entry name" value="Homeodomain-like_sf"/>
</dbReference>
<dbReference type="InterPro" id="IPR018060">
    <property type="entry name" value="HTH_AraC"/>
</dbReference>
<comment type="caution">
    <text evidence="6">The sequence shown here is derived from an EMBL/GenBank/DDBJ whole genome shotgun (WGS) entry which is preliminary data.</text>
</comment>
<dbReference type="Proteomes" id="UP000315235">
    <property type="component" value="Unassembled WGS sequence"/>
</dbReference>
<accession>A0A553H3L0</accession>
<keyword evidence="1" id="KW-0805">Transcription regulation</keyword>
<dbReference type="Pfam" id="PF12833">
    <property type="entry name" value="HTH_18"/>
    <property type="match status" value="1"/>
</dbReference>
<evidence type="ECO:0000313" key="6">
    <source>
        <dbReference type="EMBL" id="TRX76304.1"/>
    </source>
</evidence>
<evidence type="ECO:0000313" key="7">
    <source>
        <dbReference type="Proteomes" id="UP000315235"/>
    </source>
</evidence>
<dbReference type="InterPro" id="IPR018062">
    <property type="entry name" value="HTH_AraC-typ_CS"/>
</dbReference>
<feature type="region of interest" description="Disordered" evidence="4">
    <location>
        <begin position="341"/>
        <end position="376"/>
    </location>
</feature>
<dbReference type="RefSeq" id="WP_143486932.1">
    <property type="nucleotide sequence ID" value="NZ_VJOY01000002.1"/>
</dbReference>
<dbReference type="GO" id="GO:0003700">
    <property type="term" value="F:DNA-binding transcription factor activity"/>
    <property type="evidence" value="ECO:0007669"/>
    <property type="project" value="InterPro"/>
</dbReference>
<dbReference type="PROSITE" id="PS01124">
    <property type="entry name" value="HTH_ARAC_FAMILY_2"/>
    <property type="match status" value="1"/>
</dbReference>
<dbReference type="EMBL" id="VJOY01000002">
    <property type="protein sequence ID" value="TRX76304.1"/>
    <property type="molecule type" value="Genomic_DNA"/>
</dbReference>
<dbReference type="SMART" id="SM00342">
    <property type="entry name" value="HTH_ARAC"/>
    <property type="match status" value="1"/>
</dbReference>
<dbReference type="Pfam" id="PF01965">
    <property type="entry name" value="DJ-1_PfpI"/>
    <property type="match status" value="1"/>
</dbReference>
<reference evidence="6 7" key="1">
    <citation type="submission" date="2019-07" db="EMBL/GenBank/DDBJ databases">
        <title>Pseudomonas mangiferae sp. nov., isolated from bark of mango tree in Thailand.</title>
        <authorList>
            <person name="Srisuk N."/>
            <person name="Anurat P."/>
        </authorList>
    </citation>
    <scope>NUCLEOTIDE SEQUENCE [LARGE SCALE GENOMIC DNA]</scope>
    <source>
        <strain evidence="6 7">DMKU_BBB3-04</strain>
    </source>
</reference>
<dbReference type="PRINTS" id="PR00032">
    <property type="entry name" value="HTHARAC"/>
</dbReference>
<dbReference type="InterPro" id="IPR002818">
    <property type="entry name" value="DJ-1/PfpI"/>
</dbReference>
<dbReference type="AlphaFoldDB" id="A0A553H3L0"/>
<dbReference type="PROSITE" id="PS00041">
    <property type="entry name" value="HTH_ARAC_FAMILY_1"/>
    <property type="match status" value="1"/>
</dbReference>
<keyword evidence="2" id="KW-0238">DNA-binding</keyword>
<dbReference type="GO" id="GO:0043565">
    <property type="term" value="F:sequence-specific DNA binding"/>
    <property type="evidence" value="ECO:0007669"/>
    <property type="project" value="InterPro"/>
</dbReference>